<keyword evidence="4" id="KW-1185">Reference proteome</keyword>
<accession>A0ABU3VKS1</accession>
<feature type="domain" description="Transglycosylase SLT" evidence="2">
    <location>
        <begin position="120"/>
        <end position="185"/>
    </location>
</feature>
<name>A0ABU3VKS1_9RHOB</name>
<dbReference type="InterPro" id="IPR008258">
    <property type="entry name" value="Transglycosylase_SLT_dom_1"/>
</dbReference>
<protein>
    <submittedName>
        <fullName evidence="3">Transglycosylase SLT domain-containing protein</fullName>
    </submittedName>
</protein>
<dbReference type="Pfam" id="PF01464">
    <property type="entry name" value="SLT"/>
    <property type="match status" value="1"/>
</dbReference>
<organism evidence="3 4">
    <name type="scientific">Sedimentitalea todarodis</name>
    <dbReference type="NCBI Taxonomy" id="1631240"/>
    <lineage>
        <taxon>Bacteria</taxon>
        <taxon>Pseudomonadati</taxon>
        <taxon>Pseudomonadota</taxon>
        <taxon>Alphaproteobacteria</taxon>
        <taxon>Rhodobacterales</taxon>
        <taxon>Paracoccaceae</taxon>
        <taxon>Sedimentitalea</taxon>
    </lineage>
</organism>
<dbReference type="Proteomes" id="UP001255416">
    <property type="component" value="Unassembled WGS sequence"/>
</dbReference>
<proteinExistence type="inferred from homology"/>
<comment type="caution">
    <text evidence="3">The sequence shown here is derived from an EMBL/GenBank/DDBJ whole genome shotgun (WGS) entry which is preliminary data.</text>
</comment>
<dbReference type="RefSeq" id="WP_316781759.1">
    <property type="nucleotide sequence ID" value="NZ_JASMWN010000026.1"/>
</dbReference>
<reference evidence="4" key="1">
    <citation type="submission" date="2023-05" db="EMBL/GenBank/DDBJ databases">
        <title>Sedimentitalea sp. nov. JM2-8.</title>
        <authorList>
            <person name="Huang J."/>
        </authorList>
    </citation>
    <scope>NUCLEOTIDE SEQUENCE [LARGE SCALE GENOMIC DNA]</scope>
    <source>
        <strain evidence="4">KHS03</strain>
    </source>
</reference>
<sequence length="255" mass="27818">MPEYPNIFERAASRLGQSVGRHLFAATFALVLSTAPGVSAEHSAETSRLCDRAARLAAKSRNVPYDVLQAISRAETGRTAEGRLEPWPWTVNMEGTGKWFASEDEARAYVFRHFKRGARSFDVGCFQVNYKWHGAAFRSIDDMFDPVINADYAAKFLLELYDEFGSWSAAAGAYHSRTQTHARTYAARFDEIRAATAGQRQIPVVAEHAPVRGPSTVFASGAPAPLISGGAARMGSLVPISRTAVSTGRSFVLIN</sequence>
<gene>
    <name evidence="3" type="ORF">QO231_22340</name>
</gene>
<evidence type="ECO:0000259" key="2">
    <source>
        <dbReference type="Pfam" id="PF01464"/>
    </source>
</evidence>
<dbReference type="SUPFAM" id="SSF53955">
    <property type="entry name" value="Lysozyme-like"/>
    <property type="match status" value="1"/>
</dbReference>
<evidence type="ECO:0000313" key="3">
    <source>
        <dbReference type="EMBL" id="MDU9006580.1"/>
    </source>
</evidence>
<evidence type="ECO:0000313" key="4">
    <source>
        <dbReference type="Proteomes" id="UP001255416"/>
    </source>
</evidence>
<evidence type="ECO:0000256" key="1">
    <source>
        <dbReference type="ARBA" id="ARBA00009387"/>
    </source>
</evidence>
<comment type="similarity">
    <text evidence="1">Belongs to the virb1 family.</text>
</comment>
<dbReference type="Gene3D" id="1.10.530.10">
    <property type="match status" value="1"/>
</dbReference>
<dbReference type="EMBL" id="JASMWN010000026">
    <property type="protein sequence ID" value="MDU9006580.1"/>
    <property type="molecule type" value="Genomic_DNA"/>
</dbReference>
<dbReference type="InterPro" id="IPR023346">
    <property type="entry name" value="Lysozyme-like_dom_sf"/>
</dbReference>